<dbReference type="AlphaFoldDB" id="A0A819Z840"/>
<evidence type="ECO:0008006" key="5">
    <source>
        <dbReference type="Google" id="ProtNLM"/>
    </source>
</evidence>
<gene>
    <name evidence="2" type="ORF">IZO911_LOCUS20028</name>
    <name evidence="3" type="ORF">KXQ929_LOCUS38315</name>
</gene>
<comment type="caution">
    <text evidence="3">The sequence shown here is derived from an EMBL/GenBank/DDBJ whole genome shotgun (WGS) entry which is preliminary data.</text>
</comment>
<evidence type="ECO:0000313" key="2">
    <source>
        <dbReference type="EMBL" id="CAF1045390.1"/>
    </source>
</evidence>
<dbReference type="Proteomes" id="UP000663868">
    <property type="component" value="Unassembled WGS sequence"/>
</dbReference>
<reference evidence="3" key="1">
    <citation type="submission" date="2021-02" db="EMBL/GenBank/DDBJ databases">
        <authorList>
            <person name="Nowell W R."/>
        </authorList>
    </citation>
    <scope>NUCLEOTIDE SEQUENCE</scope>
</reference>
<keyword evidence="1" id="KW-0040">ANK repeat</keyword>
<dbReference type="PROSITE" id="PS50088">
    <property type="entry name" value="ANK_REPEAT"/>
    <property type="match status" value="1"/>
</dbReference>
<dbReference type="Proteomes" id="UP000663860">
    <property type="component" value="Unassembled WGS sequence"/>
</dbReference>
<sequence length="181" mass="20553">MTSYETYNDRHSFKVILPRRSTVKFLTNQLSISSVNDQLHRRESTSTLFSSQVRPSIITEEKSSDDDSLDGDISSRQNNRFCSQLSRKRRRISVYSLTLQKPSSSSAVNKLNVHIIPMIPERITIAPTSYKDLRGRTLMHLAARLGHDDILRLLISETSQASTLMNTRGQTPLLTAIEAYL</sequence>
<dbReference type="InterPro" id="IPR036770">
    <property type="entry name" value="Ankyrin_rpt-contain_sf"/>
</dbReference>
<protein>
    <recommendedName>
        <fullName evidence="5">ANK_REP_REGION domain-containing protein</fullName>
    </recommendedName>
</protein>
<proteinExistence type="predicted"/>
<dbReference type="Gene3D" id="1.25.40.20">
    <property type="entry name" value="Ankyrin repeat-containing domain"/>
    <property type="match status" value="1"/>
</dbReference>
<accession>A0A819Z840</accession>
<dbReference type="PROSITE" id="PS50297">
    <property type="entry name" value="ANK_REP_REGION"/>
    <property type="match status" value="1"/>
</dbReference>
<organism evidence="3 4">
    <name type="scientific">Adineta steineri</name>
    <dbReference type="NCBI Taxonomy" id="433720"/>
    <lineage>
        <taxon>Eukaryota</taxon>
        <taxon>Metazoa</taxon>
        <taxon>Spiralia</taxon>
        <taxon>Gnathifera</taxon>
        <taxon>Rotifera</taxon>
        <taxon>Eurotatoria</taxon>
        <taxon>Bdelloidea</taxon>
        <taxon>Adinetida</taxon>
        <taxon>Adinetidae</taxon>
        <taxon>Adineta</taxon>
    </lineage>
</organism>
<evidence type="ECO:0000313" key="4">
    <source>
        <dbReference type="Proteomes" id="UP000663868"/>
    </source>
</evidence>
<dbReference type="InterPro" id="IPR002110">
    <property type="entry name" value="Ankyrin_rpt"/>
</dbReference>
<evidence type="ECO:0000256" key="1">
    <source>
        <dbReference type="PROSITE-ProRule" id="PRU00023"/>
    </source>
</evidence>
<dbReference type="Pfam" id="PF12796">
    <property type="entry name" value="Ank_2"/>
    <property type="match status" value="1"/>
</dbReference>
<feature type="repeat" description="ANK" evidence="1">
    <location>
        <begin position="134"/>
        <end position="166"/>
    </location>
</feature>
<dbReference type="EMBL" id="CAJOBB010006752">
    <property type="protein sequence ID" value="CAF4169693.1"/>
    <property type="molecule type" value="Genomic_DNA"/>
</dbReference>
<evidence type="ECO:0000313" key="3">
    <source>
        <dbReference type="EMBL" id="CAF4169693.1"/>
    </source>
</evidence>
<dbReference type="SUPFAM" id="SSF48403">
    <property type="entry name" value="Ankyrin repeat"/>
    <property type="match status" value="1"/>
</dbReference>
<name>A0A819Z840_9BILA</name>
<dbReference type="EMBL" id="CAJNOE010000205">
    <property type="protein sequence ID" value="CAF1045390.1"/>
    <property type="molecule type" value="Genomic_DNA"/>
</dbReference>